<name>A0ABR6U5U7_9ACTN</name>
<gene>
    <name evidence="2" type="ORF">H7344_02750</name>
</gene>
<dbReference type="Pfam" id="PF14534">
    <property type="entry name" value="DUF4440"/>
    <property type="match status" value="1"/>
</dbReference>
<sequence length="117" mass="12606">MSTPTTIRPDQLPATIRAYLAAHAAGDADAAIRTFVPDALVVDDGRSYRGTAEVLAFLRAAGAEFDYTTELVGAERVDAAHWVALQRLEGDFPGGVVDLRYRFTLTDDLVSELVIAP</sequence>
<dbReference type="InterPro" id="IPR032710">
    <property type="entry name" value="NTF2-like_dom_sf"/>
</dbReference>
<dbReference type="RefSeq" id="WP_186344459.1">
    <property type="nucleotide sequence ID" value="NZ_BMMR01000001.1"/>
</dbReference>
<dbReference type="EMBL" id="JACMYC010000001">
    <property type="protein sequence ID" value="MBC2959216.1"/>
    <property type="molecule type" value="Genomic_DNA"/>
</dbReference>
<proteinExistence type="predicted"/>
<comment type="caution">
    <text evidence="2">The sequence shown here is derived from an EMBL/GenBank/DDBJ whole genome shotgun (WGS) entry which is preliminary data.</text>
</comment>
<evidence type="ECO:0000313" key="2">
    <source>
        <dbReference type="EMBL" id="MBC2959216.1"/>
    </source>
</evidence>
<keyword evidence="3" id="KW-1185">Reference proteome</keyword>
<dbReference type="InterPro" id="IPR027843">
    <property type="entry name" value="DUF4440"/>
</dbReference>
<dbReference type="Gene3D" id="3.10.450.50">
    <property type="match status" value="1"/>
</dbReference>
<organism evidence="2 3">
    <name type="scientific">Nocardioides deserti</name>
    <dbReference type="NCBI Taxonomy" id="1588644"/>
    <lineage>
        <taxon>Bacteria</taxon>
        <taxon>Bacillati</taxon>
        <taxon>Actinomycetota</taxon>
        <taxon>Actinomycetes</taxon>
        <taxon>Propionibacteriales</taxon>
        <taxon>Nocardioidaceae</taxon>
        <taxon>Nocardioides</taxon>
    </lineage>
</organism>
<dbReference type="SUPFAM" id="SSF54427">
    <property type="entry name" value="NTF2-like"/>
    <property type="match status" value="1"/>
</dbReference>
<evidence type="ECO:0000313" key="3">
    <source>
        <dbReference type="Proteomes" id="UP000604001"/>
    </source>
</evidence>
<dbReference type="Proteomes" id="UP000604001">
    <property type="component" value="Unassembled WGS sequence"/>
</dbReference>
<protein>
    <submittedName>
        <fullName evidence="2">Nuclear transport factor 2 family protein</fullName>
    </submittedName>
</protein>
<evidence type="ECO:0000259" key="1">
    <source>
        <dbReference type="Pfam" id="PF14534"/>
    </source>
</evidence>
<feature type="domain" description="DUF4440" evidence="1">
    <location>
        <begin position="15"/>
        <end position="105"/>
    </location>
</feature>
<accession>A0ABR6U5U7</accession>
<reference evidence="2 3" key="1">
    <citation type="submission" date="2020-08" db="EMBL/GenBank/DDBJ databases">
        <title>novel species in genus Nocardioides.</title>
        <authorList>
            <person name="Zhang G."/>
        </authorList>
    </citation>
    <scope>NUCLEOTIDE SEQUENCE [LARGE SCALE GENOMIC DNA]</scope>
    <source>
        <strain evidence="2 3">SC8A-24</strain>
    </source>
</reference>